<name>A0A7J6UYK7_THATH</name>
<accession>A0A7J6UYK7</accession>
<protein>
    <submittedName>
        <fullName evidence="1">Uncharacterized protein</fullName>
    </submittedName>
</protein>
<organism evidence="1 2">
    <name type="scientific">Thalictrum thalictroides</name>
    <name type="common">Rue-anemone</name>
    <name type="synonym">Anemone thalictroides</name>
    <dbReference type="NCBI Taxonomy" id="46969"/>
    <lineage>
        <taxon>Eukaryota</taxon>
        <taxon>Viridiplantae</taxon>
        <taxon>Streptophyta</taxon>
        <taxon>Embryophyta</taxon>
        <taxon>Tracheophyta</taxon>
        <taxon>Spermatophyta</taxon>
        <taxon>Magnoliopsida</taxon>
        <taxon>Ranunculales</taxon>
        <taxon>Ranunculaceae</taxon>
        <taxon>Thalictroideae</taxon>
        <taxon>Thalictrum</taxon>
    </lineage>
</organism>
<evidence type="ECO:0000313" key="2">
    <source>
        <dbReference type="Proteomes" id="UP000554482"/>
    </source>
</evidence>
<keyword evidence="2" id="KW-1185">Reference proteome</keyword>
<dbReference type="AlphaFoldDB" id="A0A7J6UYK7"/>
<sequence>MLSWTSLPKKNIGPNIIEKLLNSKKGEVSVLYPRPMTKEEKSQPVVKAVEKYYKLLDSEIGKTSSNRVESSCPKALKGVYVEMDKLKNILDGLGPLSQYYGPQVLLLI</sequence>
<dbReference type="Proteomes" id="UP000554482">
    <property type="component" value="Unassembled WGS sequence"/>
</dbReference>
<reference evidence="1 2" key="1">
    <citation type="submission" date="2020-06" db="EMBL/GenBank/DDBJ databases">
        <title>Transcriptomic and genomic resources for Thalictrum thalictroides and T. hernandezii: Facilitating candidate gene discovery in an emerging model plant lineage.</title>
        <authorList>
            <person name="Arias T."/>
            <person name="Riano-Pachon D.M."/>
            <person name="Di Stilio V.S."/>
        </authorList>
    </citation>
    <scope>NUCLEOTIDE SEQUENCE [LARGE SCALE GENOMIC DNA]</scope>
    <source>
        <strain evidence="2">cv. WT478/WT964</strain>
        <tissue evidence="1">Leaves</tissue>
    </source>
</reference>
<dbReference type="EMBL" id="JABWDY010041037">
    <property type="protein sequence ID" value="KAF5177699.1"/>
    <property type="molecule type" value="Genomic_DNA"/>
</dbReference>
<proteinExistence type="predicted"/>
<evidence type="ECO:0000313" key="1">
    <source>
        <dbReference type="EMBL" id="KAF5177699.1"/>
    </source>
</evidence>
<gene>
    <name evidence="1" type="ORF">FRX31_032714</name>
</gene>
<comment type="caution">
    <text evidence="1">The sequence shown here is derived from an EMBL/GenBank/DDBJ whole genome shotgun (WGS) entry which is preliminary data.</text>
</comment>